<name>A0A0J6FBE6_COCPO</name>
<dbReference type="EMBL" id="DS268112">
    <property type="protein sequence ID" value="KMM70351.1"/>
    <property type="molecule type" value="Genomic_DNA"/>
</dbReference>
<feature type="transmembrane region" description="Helical" evidence="2">
    <location>
        <begin position="121"/>
        <end position="141"/>
    </location>
</feature>
<evidence type="ECO:0000256" key="2">
    <source>
        <dbReference type="SAM" id="Phobius"/>
    </source>
</evidence>
<reference evidence="4" key="3">
    <citation type="journal article" date="2010" name="Genome Res.">
        <title>Population genomic sequencing of Coccidioides fungi reveals recent hybridization and transposon control.</title>
        <authorList>
            <person name="Neafsey D.E."/>
            <person name="Barker B.M."/>
            <person name="Sharpton T.J."/>
            <person name="Stajich J.E."/>
            <person name="Park D.J."/>
            <person name="Whiston E."/>
            <person name="Hung C.-Y."/>
            <person name="McMahan C."/>
            <person name="White J."/>
            <person name="Sykes S."/>
            <person name="Heiman D."/>
            <person name="Young S."/>
            <person name="Zeng Q."/>
            <person name="Abouelleil A."/>
            <person name="Aftuck L."/>
            <person name="Bessette D."/>
            <person name="Brown A."/>
            <person name="FitzGerald M."/>
            <person name="Lui A."/>
            <person name="Macdonald J.P."/>
            <person name="Priest M."/>
            <person name="Orbach M.J."/>
            <person name="Galgiani J.N."/>
            <person name="Kirkland T.N."/>
            <person name="Cole G.T."/>
            <person name="Birren B.W."/>
            <person name="Henn M.R."/>
            <person name="Taylor J.W."/>
            <person name="Rounsley S.D."/>
        </authorList>
    </citation>
    <scope>NUCLEOTIDE SEQUENCE [LARGE SCALE GENOMIC DNA]</scope>
    <source>
        <strain evidence="4">RMSCC 3488</strain>
    </source>
</reference>
<feature type="region of interest" description="Disordered" evidence="1">
    <location>
        <begin position="159"/>
        <end position="181"/>
    </location>
</feature>
<keyword evidence="2" id="KW-1133">Transmembrane helix</keyword>
<evidence type="ECO:0000313" key="4">
    <source>
        <dbReference type="Proteomes" id="UP000054567"/>
    </source>
</evidence>
<proteinExistence type="predicted"/>
<protein>
    <submittedName>
        <fullName evidence="3">Uncharacterized protein</fullName>
    </submittedName>
</protein>
<dbReference type="VEuPathDB" id="FungiDB:CPAG_06663"/>
<reference evidence="4" key="2">
    <citation type="journal article" date="2009" name="Genome Res.">
        <title>Comparative genomic analyses of the human fungal pathogens Coccidioides and their relatives.</title>
        <authorList>
            <person name="Sharpton T.J."/>
            <person name="Stajich J.E."/>
            <person name="Rounsley S.D."/>
            <person name="Gardner M.J."/>
            <person name="Wortman J.R."/>
            <person name="Jordar V.S."/>
            <person name="Maiti R."/>
            <person name="Kodira C.D."/>
            <person name="Neafsey D.E."/>
            <person name="Zeng Q."/>
            <person name="Hung C.-Y."/>
            <person name="McMahan C."/>
            <person name="Muszewska A."/>
            <person name="Grynberg M."/>
            <person name="Mandel M.A."/>
            <person name="Kellner E.M."/>
            <person name="Barker B.M."/>
            <person name="Galgiani J.N."/>
            <person name="Orbach M.J."/>
            <person name="Kirkland T.N."/>
            <person name="Cole G.T."/>
            <person name="Henn M.R."/>
            <person name="Birren B.W."/>
            <person name="Taylor J.W."/>
        </authorList>
    </citation>
    <scope>NUCLEOTIDE SEQUENCE [LARGE SCALE GENOMIC DNA]</scope>
    <source>
        <strain evidence="4">RMSCC 3488</strain>
    </source>
</reference>
<organism evidence="3 4">
    <name type="scientific">Coccidioides posadasii RMSCC 3488</name>
    <dbReference type="NCBI Taxonomy" id="454284"/>
    <lineage>
        <taxon>Eukaryota</taxon>
        <taxon>Fungi</taxon>
        <taxon>Dikarya</taxon>
        <taxon>Ascomycota</taxon>
        <taxon>Pezizomycotina</taxon>
        <taxon>Eurotiomycetes</taxon>
        <taxon>Eurotiomycetidae</taxon>
        <taxon>Onygenales</taxon>
        <taxon>Onygenaceae</taxon>
        <taxon>Coccidioides</taxon>
    </lineage>
</organism>
<gene>
    <name evidence="3" type="ORF">CPAG_06663</name>
</gene>
<reference evidence="3 4" key="1">
    <citation type="submission" date="2007-06" db="EMBL/GenBank/DDBJ databases">
        <title>The Genome Sequence of Coccidioides posadasii RMSCC_3488.</title>
        <authorList>
            <consortium name="Coccidioides Genome Resources Consortium"/>
            <consortium name="The Broad Institute Genome Sequencing Platform"/>
            <person name="Henn M.R."/>
            <person name="Sykes S."/>
            <person name="Young S."/>
            <person name="Jaffe D."/>
            <person name="Berlin A."/>
            <person name="Alvarez P."/>
            <person name="Butler J."/>
            <person name="Gnerre S."/>
            <person name="Grabherr M."/>
            <person name="Mauceli E."/>
            <person name="Brockman W."/>
            <person name="Kodira C."/>
            <person name="Alvarado L."/>
            <person name="Zeng Q."/>
            <person name="Crawford M."/>
            <person name="Antoine C."/>
            <person name="Devon K."/>
            <person name="Galgiani J."/>
            <person name="Orsborn K."/>
            <person name="Lewis M.L."/>
            <person name="Nusbaum C."/>
            <person name="Galagan J."/>
            <person name="Birren B."/>
        </authorList>
    </citation>
    <scope>NUCLEOTIDE SEQUENCE [LARGE SCALE GENOMIC DNA]</scope>
    <source>
        <strain evidence="3 4">RMSCC 3488</strain>
    </source>
</reference>
<evidence type="ECO:0000313" key="3">
    <source>
        <dbReference type="EMBL" id="KMM70351.1"/>
    </source>
</evidence>
<keyword evidence="2" id="KW-0472">Membrane</keyword>
<sequence length="181" mass="20370">MPSYTNLPRGPESTIYEKDNGFDELAVQRSSLSKDAFTHDSGFLSAILMEYLPSQLLMNCLIYCKKWMARAVYGIQQIHSGYNNPYHKNILIVLVLWISGSLDLWDLWIDFDVVITYPSTYLLWIAPILYGVLAKPVLAPAKLNLRATSMEHSKAAPLTALNDTPKGPLTRPLTKPKQTKA</sequence>
<dbReference type="Proteomes" id="UP000054567">
    <property type="component" value="Unassembled WGS sequence"/>
</dbReference>
<evidence type="ECO:0000256" key="1">
    <source>
        <dbReference type="SAM" id="MobiDB-lite"/>
    </source>
</evidence>
<feature type="transmembrane region" description="Helical" evidence="2">
    <location>
        <begin position="90"/>
        <end position="109"/>
    </location>
</feature>
<dbReference type="AlphaFoldDB" id="A0A0J6FBE6"/>
<keyword evidence="2" id="KW-0812">Transmembrane</keyword>
<accession>A0A0J6FBE6</accession>